<dbReference type="InterPro" id="IPR051052">
    <property type="entry name" value="Diverse_substrate_MTase"/>
</dbReference>
<sequence>MEVKYDNIGINYNQTRKADKYLTSRFLHHLEPKKDKLNLDIGCGTGNYTNELQKRGFQFIGIDPSTEMLGRAREKNKEIDWRLGTVENTGISNNLVDGIIASLTIHHWDNLKQGFSELNRVLKVNGNVVIFTSTPKQMKGYWLCHYFPQMLSDSILQMPSYETVKSAMLQSGFEITNTEKYFVLPDLEDKFLYCGKHSPELYFDKEIRQGISSFLSLANRGEVEKGLAELREDIDSDKIDKIINSYENDFGDYLFIIGKKVYS</sequence>
<dbReference type="PANTHER" id="PTHR44942">
    <property type="entry name" value="METHYLTRANSF_11 DOMAIN-CONTAINING PROTEIN"/>
    <property type="match status" value="1"/>
</dbReference>
<keyword evidence="2 5" id="KW-0489">Methyltransferase</keyword>
<name>A0ABW6C008_9BACT</name>
<comment type="caution">
    <text evidence="5">The sequence shown here is derived from an EMBL/GenBank/DDBJ whole genome shotgun (WGS) entry which is preliminary data.</text>
</comment>
<evidence type="ECO:0000256" key="3">
    <source>
        <dbReference type="ARBA" id="ARBA00022679"/>
    </source>
</evidence>
<feature type="domain" description="Methyltransferase type 11" evidence="4">
    <location>
        <begin position="39"/>
        <end position="130"/>
    </location>
</feature>
<dbReference type="InterPro" id="IPR013216">
    <property type="entry name" value="Methyltransf_11"/>
</dbReference>
<keyword evidence="3 5" id="KW-0808">Transferase</keyword>
<evidence type="ECO:0000313" key="5">
    <source>
        <dbReference type="EMBL" id="MFD3002577.1"/>
    </source>
</evidence>
<evidence type="ECO:0000256" key="1">
    <source>
        <dbReference type="ARBA" id="ARBA00008361"/>
    </source>
</evidence>
<dbReference type="GO" id="GO:0008168">
    <property type="term" value="F:methyltransferase activity"/>
    <property type="evidence" value="ECO:0007669"/>
    <property type="project" value="UniProtKB-KW"/>
</dbReference>
<dbReference type="GO" id="GO:0032259">
    <property type="term" value="P:methylation"/>
    <property type="evidence" value="ECO:0007669"/>
    <property type="project" value="UniProtKB-KW"/>
</dbReference>
<protein>
    <submittedName>
        <fullName evidence="5">Class I SAM-dependent methyltransferase</fullName>
        <ecNumber evidence="5">2.1.1.-</ecNumber>
    </submittedName>
</protein>
<evidence type="ECO:0000256" key="2">
    <source>
        <dbReference type="ARBA" id="ARBA00022603"/>
    </source>
</evidence>
<dbReference type="InterPro" id="IPR029063">
    <property type="entry name" value="SAM-dependent_MTases_sf"/>
</dbReference>
<dbReference type="CDD" id="cd02440">
    <property type="entry name" value="AdoMet_MTases"/>
    <property type="match status" value="1"/>
</dbReference>
<proteinExistence type="inferred from homology"/>
<evidence type="ECO:0000259" key="4">
    <source>
        <dbReference type="Pfam" id="PF08241"/>
    </source>
</evidence>
<reference evidence="6" key="1">
    <citation type="journal article" date="2019" name="Int. J. Syst. Evol. Microbiol.">
        <title>The Global Catalogue of Microorganisms (GCM) 10K type strain sequencing project: providing services to taxonomists for standard genome sequencing and annotation.</title>
        <authorList>
            <consortium name="The Broad Institute Genomics Platform"/>
            <consortium name="The Broad Institute Genome Sequencing Center for Infectious Disease"/>
            <person name="Wu L."/>
            <person name="Ma J."/>
        </authorList>
    </citation>
    <scope>NUCLEOTIDE SEQUENCE [LARGE SCALE GENOMIC DNA]</scope>
    <source>
        <strain evidence="6">KCTC 23984</strain>
    </source>
</reference>
<comment type="similarity">
    <text evidence="1">Belongs to the methyltransferase superfamily.</text>
</comment>
<dbReference type="Pfam" id="PF08241">
    <property type="entry name" value="Methyltransf_11"/>
    <property type="match status" value="1"/>
</dbReference>
<dbReference type="RefSeq" id="WP_377488232.1">
    <property type="nucleotide sequence ID" value="NZ_JBHUOX010000018.1"/>
</dbReference>
<dbReference type="EC" id="2.1.1.-" evidence="5"/>
<dbReference type="Proteomes" id="UP001597641">
    <property type="component" value="Unassembled WGS sequence"/>
</dbReference>
<keyword evidence="6" id="KW-1185">Reference proteome</keyword>
<dbReference type="PANTHER" id="PTHR44942:SF4">
    <property type="entry name" value="METHYLTRANSFERASE TYPE 11 DOMAIN-CONTAINING PROTEIN"/>
    <property type="match status" value="1"/>
</dbReference>
<accession>A0ABW6C008</accession>
<gene>
    <name evidence="5" type="ORF">ACFS7Z_19550</name>
</gene>
<evidence type="ECO:0000313" key="6">
    <source>
        <dbReference type="Proteomes" id="UP001597641"/>
    </source>
</evidence>
<dbReference type="SUPFAM" id="SSF53335">
    <property type="entry name" value="S-adenosyl-L-methionine-dependent methyltransferases"/>
    <property type="match status" value="1"/>
</dbReference>
<organism evidence="5 6">
    <name type="scientific">Pontibacter toksunensis</name>
    <dbReference type="NCBI Taxonomy" id="1332631"/>
    <lineage>
        <taxon>Bacteria</taxon>
        <taxon>Pseudomonadati</taxon>
        <taxon>Bacteroidota</taxon>
        <taxon>Cytophagia</taxon>
        <taxon>Cytophagales</taxon>
        <taxon>Hymenobacteraceae</taxon>
        <taxon>Pontibacter</taxon>
    </lineage>
</organism>
<dbReference type="EMBL" id="JBHUOX010000018">
    <property type="protein sequence ID" value="MFD3002577.1"/>
    <property type="molecule type" value="Genomic_DNA"/>
</dbReference>
<dbReference type="Gene3D" id="3.40.50.150">
    <property type="entry name" value="Vaccinia Virus protein VP39"/>
    <property type="match status" value="1"/>
</dbReference>